<dbReference type="GO" id="GO:0004801">
    <property type="term" value="F:transaldolase activity"/>
    <property type="evidence" value="ECO:0007669"/>
    <property type="project" value="UniProtKB-EC"/>
</dbReference>
<accession>A0A6J4TEC8</accession>
<dbReference type="PANTHER" id="PTHR10683">
    <property type="entry name" value="TRANSALDOLASE"/>
    <property type="match status" value="1"/>
</dbReference>
<keyword evidence="1" id="KW-0704">Schiff base</keyword>
<reference evidence="2" key="1">
    <citation type="submission" date="2020-02" db="EMBL/GenBank/DDBJ databases">
        <authorList>
            <person name="Meier V. D."/>
        </authorList>
    </citation>
    <scope>NUCLEOTIDE SEQUENCE</scope>
    <source>
        <strain evidence="2">AVDCRST_MAG91</strain>
    </source>
</reference>
<organism evidence="2">
    <name type="scientific">uncultured Sphingomonadaceae bacterium</name>
    <dbReference type="NCBI Taxonomy" id="169976"/>
    <lineage>
        <taxon>Bacteria</taxon>
        <taxon>Pseudomonadati</taxon>
        <taxon>Pseudomonadota</taxon>
        <taxon>Alphaproteobacteria</taxon>
        <taxon>Sphingomonadales</taxon>
        <taxon>Sphingomonadaceae</taxon>
        <taxon>environmental samples</taxon>
    </lineage>
</organism>
<dbReference type="SUPFAM" id="SSF51569">
    <property type="entry name" value="Aldolase"/>
    <property type="match status" value="1"/>
</dbReference>
<evidence type="ECO:0000313" key="2">
    <source>
        <dbReference type="EMBL" id="CAA9519947.1"/>
    </source>
</evidence>
<name>A0A6J4TEC8_9SPHN</name>
<protein>
    <submittedName>
        <fullName evidence="2">Transaldolase</fullName>
        <ecNumber evidence="2">2.2.1.2</ecNumber>
    </submittedName>
</protein>
<dbReference type="PANTHER" id="PTHR10683:SF31">
    <property type="entry name" value="TRANSALDOLASE"/>
    <property type="match status" value="1"/>
</dbReference>
<dbReference type="InterPro" id="IPR013785">
    <property type="entry name" value="Aldolase_TIM"/>
</dbReference>
<keyword evidence="2" id="KW-0808">Transferase</keyword>
<dbReference type="Pfam" id="PF00923">
    <property type="entry name" value="TAL_FSA"/>
    <property type="match status" value="1"/>
</dbReference>
<evidence type="ECO:0000256" key="1">
    <source>
        <dbReference type="ARBA" id="ARBA00023270"/>
    </source>
</evidence>
<dbReference type="InterPro" id="IPR001585">
    <property type="entry name" value="TAL/FSA"/>
</dbReference>
<gene>
    <name evidence="2" type="ORF">AVDCRST_MAG91-2132</name>
</gene>
<sequence>MSLQSLIASGTKLWLDSIDPDLVAENRALGATGATSNPIIISDLIKTGRFDDDIIELIEEGKDDRTIAWEMTDSLVHDAQEVFWPVWQETKGNNGYVSFELDPLLEDIKAPIPHAERVRRYIEAGKQWNQGHKNRMIKVPATAAGLDALEELAAAGITLNVTLIFSERQYTIARDNVWRGAQRRKEGLDGFKSVYSIFVSRVDVYTEKHVPDLSPAAQGQVGIANVKRLWKLNQEFWGPKNLRLQQEIIFASTGTKKKEDPADKYVEALAGSDIQTNPPATNAAVHKLNKTYGRKVDQLPPQAVLDEIDAKVDPKKLEDKLMEEGTAKFADPQHALIKLIGERRAALTPAK</sequence>
<dbReference type="Gene3D" id="3.20.20.70">
    <property type="entry name" value="Aldolase class I"/>
    <property type="match status" value="1"/>
</dbReference>
<dbReference type="EMBL" id="CADCVX010000392">
    <property type="protein sequence ID" value="CAA9519947.1"/>
    <property type="molecule type" value="Genomic_DNA"/>
</dbReference>
<dbReference type="AlphaFoldDB" id="A0A6J4TEC8"/>
<dbReference type="EC" id="2.2.1.2" evidence="2"/>
<dbReference type="GO" id="GO:0005975">
    <property type="term" value="P:carbohydrate metabolic process"/>
    <property type="evidence" value="ECO:0007669"/>
    <property type="project" value="InterPro"/>
</dbReference>
<proteinExistence type="predicted"/>